<gene>
    <name evidence="9" type="ORF">M9Y10_017844</name>
</gene>
<feature type="compositionally biased region" description="Basic and acidic residues" evidence="5">
    <location>
        <begin position="407"/>
        <end position="443"/>
    </location>
</feature>
<dbReference type="PROSITE" id="PS50090">
    <property type="entry name" value="MYB_LIKE"/>
    <property type="match status" value="1"/>
</dbReference>
<dbReference type="PROSITE" id="PS50135">
    <property type="entry name" value="ZF_ZZ_2"/>
    <property type="match status" value="1"/>
</dbReference>
<keyword evidence="2 4" id="KW-0863">Zinc-finger</keyword>
<dbReference type="CDD" id="cd00167">
    <property type="entry name" value="SANT"/>
    <property type="match status" value="1"/>
</dbReference>
<evidence type="ECO:0000313" key="9">
    <source>
        <dbReference type="EMBL" id="KAK8852852.1"/>
    </source>
</evidence>
<evidence type="ECO:0000256" key="5">
    <source>
        <dbReference type="SAM" id="MobiDB-lite"/>
    </source>
</evidence>
<proteinExistence type="predicted"/>
<evidence type="ECO:0000259" key="7">
    <source>
        <dbReference type="PROSITE" id="PS50135"/>
    </source>
</evidence>
<sequence length="577" mass="67501">MEIEKIKYPHESSPYPGPPHFCKICCHELSYEIYVSCLKCKNLDLCLSCFSKGPRIGKHLKEHRFAVIMPCIQEGFERGWTIQEELFFIQALGRDNSFNWARIASVIRTKTEDECRHHFYVCFIKARCAPDPRGGSIISYSDYKKDPVNFGNHFSERSIKTSACSLRPNSEANKMKAAKQEPSNVSSNYAPSIFKTNDFIKEYSEQYGIEDQPCSGKEGEKKGELSGFILKREEFEFHFDEVPESIPEMVTLDLEFNSDDNLDEFVAKLNILRGYDKHTIENSIRDSGLSKLESFREYAIQPTNIVDIKCHIPDKLLNPPISTYSTISEKNFSLVKYVRDPNEVEEASSIIRRTETMIKKNWLDIQKMPRVPLNVSDAFYLNYYLTLIGANNPKFQQQEKILEEKKKKKEEERKKKEEERKKKEEEKRKKEEEKKKKEEERRKNNPTLRMSLRKTSIIKRETSIIKKEAKPPKKEVIKLPVPLKVVNQWNRTAPLLQNTPLYDEPFLFFCSQKERDFLKEKKISASLYFNIKRTIAKYIIADIDNSIIDQNIVKSFPLYVVEAKLIKDFMIESKIFS</sequence>
<dbReference type="InterPro" id="IPR009057">
    <property type="entry name" value="Homeodomain-like_sf"/>
</dbReference>
<evidence type="ECO:0000259" key="8">
    <source>
        <dbReference type="PROSITE" id="PS51293"/>
    </source>
</evidence>
<dbReference type="Gene3D" id="3.30.60.90">
    <property type="match status" value="1"/>
</dbReference>
<dbReference type="PANTHER" id="PTHR12374:SF20">
    <property type="entry name" value="TRANSCRIPTIONAL ADAPTER 2-ALPHA"/>
    <property type="match status" value="1"/>
</dbReference>
<feature type="region of interest" description="Disordered" evidence="5">
    <location>
        <begin position="407"/>
        <end position="450"/>
    </location>
</feature>
<dbReference type="Proteomes" id="UP001470230">
    <property type="component" value="Unassembled WGS sequence"/>
</dbReference>
<dbReference type="PANTHER" id="PTHR12374">
    <property type="entry name" value="TRANSCRIPTIONAL ADAPTOR 2 ADA2 -RELATED"/>
    <property type="match status" value="1"/>
</dbReference>
<name>A0ABR2HWD7_9EUKA</name>
<feature type="domain" description="ZZ-type" evidence="7">
    <location>
        <begin position="17"/>
        <end position="73"/>
    </location>
</feature>
<dbReference type="EMBL" id="JAPFFF010000023">
    <property type="protein sequence ID" value="KAK8852852.1"/>
    <property type="molecule type" value="Genomic_DNA"/>
</dbReference>
<keyword evidence="10" id="KW-1185">Reference proteome</keyword>
<evidence type="ECO:0000256" key="2">
    <source>
        <dbReference type="ARBA" id="ARBA00022771"/>
    </source>
</evidence>
<reference evidence="9 10" key="1">
    <citation type="submission" date="2024-04" db="EMBL/GenBank/DDBJ databases">
        <title>Tritrichomonas musculus Genome.</title>
        <authorList>
            <person name="Alves-Ferreira E."/>
            <person name="Grigg M."/>
            <person name="Lorenzi H."/>
            <person name="Galac M."/>
        </authorList>
    </citation>
    <scope>NUCLEOTIDE SEQUENCE [LARGE SCALE GENOMIC DNA]</scope>
    <source>
        <strain evidence="9 10">EAF2021</strain>
    </source>
</reference>
<dbReference type="Pfam" id="PF25299">
    <property type="entry name" value="ZZ_ADA2"/>
    <property type="match status" value="1"/>
</dbReference>
<dbReference type="Pfam" id="PF00249">
    <property type="entry name" value="Myb_DNA-binding"/>
    <property type="match status" value="1"/>
</dbReference>
<feature type="domain" description="SANT" evidence="8">
    <location>
        <begin position="75"/>
        <end position="127"/>
    </location>
</feature>
<dbReference type="SUPFAM" id="SSF57850">
    <property type="entry name" value="RING/U-box"/>
    <property type="match status" value="1"/>
</dbReference>
<dbReference type="InterPro" id="IPR017884">
    <property type="entry name" value="SANT_dom"/>
</dbReference>
<dbReference type="InterPro" id="IPR000433">
    <property type="entry name" value="Znf_ZZ"/>
</dbReference>
<dbReference type="SUPFAM" id="SSF46689">
    <property type="entry name" value="Homeodomain-like"/>
    <property type="match status" value="1"/>
</dbReference>
<dbReference type="PROSITE" id="PS51293">
    <property type="entry name" value="SANT"/>
    <property type="match status" value="1"/>
</dbReference>
<organism evidence="9 10">
    <name type="scientific">Tritrichomonas musculus</name>
    <dbReference type="NCBI Taxonomy" id="1915356"/>
    <lineage>
        <taxon>Eukaryota</taxon>
        <taxon>Metamonada</taxon>
        <taxon>Parabasalia</taxon>
        <taxon>Tritrichomonadida</taxon>
        <taxon>Tritrichomonadidae</taxon>
        <taxon>Tritrichomonas</taxon>
    </lineage>
</organism>
<feature type="domain" description="Myb-like" evidence="6">
    <location>
        <begin position="80"/>
        <end position="119"/>
    </location>
</feature>
<dbReference type="InterPro" id="IPR001005">
    <property type="entry name" value="SANT/Myb"/>
</dbReference>
<evidence type="ECO:0000313" key="10">
    <source>
        <dbReference type="Proteomes" id="UP001470230"/>
    </source>
</evidence>
<dbReference type="InterPro" id="IPR043145">
    <property type="entry name" value="Znf_ZZ_sf"/>
</dbReference>
<keyword evidence="1" id="KW-0479">Metal-binding</keyword>
<evidence type="ECO:0000256" key="4">
    <source>
        <dbReference type="PROSITE-ProRule" id="PRU00228"/>
    </source>
</evidence>
<evidence type="ECO:0000259" key="6">
    <source>
        <dbReference type="PROSITE" id="PS50090"/>
    </source>
</evidence>
<keyword evidence="3" id="KW-0862">Zinc</keyword>
<comment type="caution">
    <text evidence="9">The sequence shown here is derived from an EMBL/GenBank/DDBJ whole genome shotgun (WGS) entry which is preliminary data.</text>
</comment>
<evidence type="ECO:0008006" key="11">
    <source>
        <dbReference type="Google" id="ProtNLM"/>
    </source>
</evidence>
<evidence type="ECO:0000256" key="1">
    <source>
        <dbReference type="ARBA" id="ARBA00022723"/>
    </source>
</evidence>
<dbReference type="Gene3D" id="1.10.10.60">
    <property type="entry name" value="Homeodomain-like"/>
    <property type="match status" value="1"/>
</dbReference>
<accession>A0ABR2HWD7</accession>
<protein>
    <recommendedName>
        <fullName evidence="11">Myb-like DNA-binding domain containing protein</fullName>
    </recommendedName>
</protein>
<evidence type="ECO:0000256" key="3">
    <source>
        <dbReference type="ARBA" id="ARBA00022833"/>
    </source>
</evidence>